<reference evidence="6" key="1">
    <citation type="submission" date="2020-10" db="EMBL/GenBank/DDBJ databases">
        <title>Taxonomic study of unclassified bacteria belonging to the class Ktedonobacteria.</title>
        <authorList>
            <person name="Yabe S."/>
            <person name="Wang C.M."/>
            <person name="Zheng Y."/>
            <person name="Sakai Y."/>
            <person name="Cavaletti L."/>
            <person name="Monciardini P."/>
            <person name="Donadio S."/>
        </authorList>
    </citation>
    <scope>NUCLEOTIDE SEQUENCE</scope>
    <source>
        <strain evidence="6">ID150040</strain>
    </source>
</reference>
<evidence type="ECO:0000256" key="1">
    <source>
        <dbReference type="ARBA" id="ARBA00022630"/>
    </source>
</evidence>
<evidence type="ECO:0000256" key="3">
    <source>
        <dbReference type="ARBA" id="ARBA00023002"/>
    </source>
</evidence>
<keyword evidence="1" id="KW-0285">Flavoprotein</keyword>
<dbReference type="AlphaFoldDB" id="A0A8J3J185"/>
<evidence type="ECO:0000256" key="4">
    <source>
        <dbReference type="ARBA" id="ARBA00023033"/>
    </source>
</evidence>
<dbReference type="Proteomes" id="UP000597444">
    <property type="component" value="Unassembled WGS sequence"/>
</dbReference>
<dbReference type="Gene3D" id="3.20.20.30">
    <property type="entry name" value="Luciferase-like domain"/>
    <property type="match status" value="1"/>
</dbReference>
<dbReference type="PANTHER" id="PTHR42847">
    <property type="entry name" value="ALKANESULFONATE MONOOXYGENASE"/>
    <property type="match status" value="1"/>
</dbReference>
<proteinExistence type="predicted"/>
<dbReference type="SUPFAM" id="SSF51679">
    <property type="entry name" value="Bacterial luciferase-like"/>
    <property type="match status" value="1"/>
</dbReference>
<keyword evidence="7" id="KW-1185">Reference proteome</keyword>
<feature type="domain" description="Luciferase-like" evidence="5">
    <location>
        <begin position="15"/>
        <end position="251"/>
    </location>
</feature>
<protein>
    <submittedName>
        <fullName evidence="6">LLM class F420-dependent oxidoreductase</fullName>
    </submittedName>
</protein>
<keyword evidence="3" id="KW-0560">Oxidoreductase</keyword>
<keyword evidence="4" id="KW-0503">Monooxygenase</keyword>
<dbReference type="Pfam" id="PF00296">
    <property type="entry name" value="Bac_luciferase"/>
    <property type="match status" value="1"/>
</dbReference>
<dbReference type="GO" id="GO:0008726">
    <property type="term" value="F:alkanesulfonate monooxygenase activity"/>
    <property type="evidence" value="ECO:0007669"/>
    <property type="project" value="TreeGrafter"/>
</dbReference>
<name>A0A8J3J185_9CHLR</name>
<dbReference type="InterPro" id="IPR019923">
    <property type="entry name" value="Lucif-like_OxRdtase_MSMEG_2516"/>
</dbReference>
<evidence type="ECO:0000259" key="5">
    <source>
        <dbReference type="Pfam" id="PF00296"/>
    </source>
</evidence>
<organism evidence="6 7">
    <name type="scientific">Reticulibacter mediterranei</name>
    <dbReference type="NCBI Taxonomy" id="2778369"/>
    <lineage>
        <taxon>Bacteria</taxon>
        <taxon>Bacillati</taxon>
        <taxon>Chloroflexota</taxon>
        <taxon>Ktedonobacteria</taxon>
        <taxon>Ktedonobacterales</taxon>
        <taxon>Reticulibacteraceae</taxon>
        <taxon>Reticulibacter</taxon>
    </lineage>
</organism>
<dbReference type="PANTHER" id="PTHR42847:SF4">
    <property type="entry name" value="ALKANESULFONATE MONOOXYGENASE-RELATED"/>
    <property type="match status" value="1"/>
</dbReference>
<gene>
    <name evidence="6" type="ORF">KSF_089940</name>
</gene>
<dbReference type="InterPro" id="IPR036661">
    <property type="entry name" value="Luciferase-like_sf"/>
</dbReference>
<evidence type="ECO:0000256" key="2">
    <source>
        <dbReference type="ARBA" id="ARBA00022643"/>
    </source>
</evidence>
<dbReference type="EMBL" id="BNJK01000002">
    <property type="protein sequence ID" value="GHO98946.1"/>
    <property type="molecule type" value="Genomic_DNA"/>
</dbReference>
<evidence type="ECO:0000313" key="6">
    <source>
        <dbReference type="EMBL" id="GHO98946.1"/>
    </source>
</evidence>
<evidence type="ECO:0000313" key="7">
    <source>
        <dbReference type="Proteomes" id="UP000597444"/>
    </source>
</evidence>
<sequence>MSHVRPFRFGIITDGTPTREEWITRAREAEDLGYATLLLPDHFTNEFFPLASLMAAADATKTLRIGTLVYNNDLRHPVLLAKEVAALDMLSGGRFELGIGAGWNRPEYDQVGVPFERAGLRIERLEEALQILKQSFSDEPVNFTGKHYTVTDLNVTPKPIQRPHPPIIMGGGGKKLLSLAAREANGIGLHVKVNDNGTVDATENIEETLAEKVRWIREAAGERFSSIELNMLISGFALAHNQQEAAEHYIRDNELTDVTVEQVLANPYILLGTTEQMVERIQLWRERLGISYLVIRAEYRRAECIRAFAPVVAQLAGK</sequence>
<keyword evidence="2" id="KW-0288">FMN</keyword>
<dbReference type="RefSeq" id="WP_220209614.1">
    <property type="nucleotide sequence ID" value="NZ_BNJK01000002.1"/>
</dbReference>
<comment type="caution">
    <text evidence="6">The sequence shown here is derived from an EMBL/GenBank/DDBJ whole genome shotgun (WGS) entry which is preliminary data.</text>
</comment>
<dbReference type="InterPro" id="IPR011251">
    <property type="entry name" value="Luciferase-like_dom"/>
</dbReference>
<accession>A0A8J3J185</accession>
<dbReference type="NCBIfam" id="TIGR03621">
    <property type="entry name" value="F420_MSMEG_2516"/>
    <property type="match status" value="1"/>
</dbReference>
<dbReference type="GO" id="GO:0046306">
    <property type="term" value="P:alkanesulfonate catabolic process"/>
    <property type="evidence" value="ECO:0007669"/>
    <property type="project" value="TreeGrafter"/>
</dbReference>
<dbReference type="InterPro" id="IPR050172">
    <property type="entry name" value="SsuD_RutA_monooxygenase"/>
</dbReference>